<dbReference type="InterPro" id="IPR051396">
    <property type="entry name" value="Bact_Antivir_Def_Nuclease"/>
</dbReference>
<dbReference type="PANTHER" id="PTHR43581">
    <property type="entry name" value="ATP/GTP PHOSPHATASE"/>
    <property type="match status" value="1"/>
</dbReference>
<dbReference type="EMBL" id="JBHEZY010000001">
    <property type="protein sequence ID" value="MFC1429660.1"/>
    <property type="molecule type" value="Genomic_DNA"/>
</dbReference>
<evidence type="ECO:0000313" key="3">
    <source>
        <dbReference type="Proteomes" id="UP001592530"/>
    </source>
</evidence>
<dbReference type="PANTHER" id="PTHR43581:SF2">
    <property type="entry name" value="EXCINUCLEASE ATPASE SUBUNIT"/>
    <property type="match status" value="1"/>
</dbReference>
<dbReference type="SUPFAM" id="SSF52540">
    <property type="entry name" value="P-loop containing nucleoside triphosphate hydrolases"/>
    <property type="match status" value="1"/>
</dbReference>
<evidence type="ECO:0000313" key="2">
    <source>
        <dbReference type="EMBL" id="MFC1429660.1"/>
    </source>
</evidence>
<gene>
    <name evidence="2" type="ORF">ACEZDB_03200</name>
</gene>
<dbReference type="Proteomes" id="UP001592530">
    <property type="component" value="Unassembled WGS sequence"/>
</dbReference>
<sequence>MSSIVSFEIAGLAGREEIVRHELHSDVNVFWGPNGGGKTSTLKILHSALQNDASILVRVPFDSAVVRIRSGSKIIERRIKNLSSKNMQERAIDATLFDDYEWRDRQAGQRLIDVAEKMRWTSKPASTTAFNHSYLSILRLSDSPRTRPGVPSSDILDEVAYDRMFARQIQNIWRDYYMRELMQVRTAQQNALVAIATSVMSRSTVSRKKKATASDIGAESGYIAVKSFFESQNLDPHFGGYEKFSTNYQTNDLMREVVAEIVEVQNGLEAAQEPKRAIEELIDELFRGRMRVDLGGRYLRITQGQRDIPLESLSSGQKQVVRILVECLTAGSNSVIIDEPEISMHVDWQHRLVSCMQTVNPNAQLILATHSPEIMATLLDRNIIEL</sequence>
<dbReference type="Pfam" id="PF13304">
    <property type="entry name" value="AAA_21"/>
    <property type="match status" value="1"/>
</dbReference>
<name>A0ABV6WUD8_9ACTN</name>
<accession>A0ABV6WUD8</accession>
<dbReference type="InterPro" id="IPR003959">
    <property type="entry name" value="ATPase_AAA_core"/>
</dbReference>
<proteinExistence type="predicted"/>
<comment type="caution">
    <text evidence="2">The sequence shown here is derived from an EMBL/GenBank/DDBJ whole genome shotgun (WGS) entry which is preliminary data.</text>
</comment>
<protein>
    <submittedName>
        <fullName evidence="2">AAA family ATPase</fullName>
    </submittedName>
</protein>
<reference evidence="2 3" key="1">
    <citation type="submission" date="2024-09" db="EMBL/GenBank/DDBJ databases">
        <authorList>
            <person name="Lee S.D."/>
        </authorList>
    </citation>
    <scope>NUCLEOTIDE SEQUENCE [LARGE SCALE GENOMIC DNA]</scope>
    <source>
        <strain evidence="2 3">N1-3</strain>
    </source>
</reference>
<organism evidence="2 3">
    <name type="scientific">Streptacidiphilus alkalitolerans</name>
    <dbReference type="NCBI Taxonomy" id="3342712"/>
    <lineage>
        <taxon>Bacteria</taxon>
        <taxon>Bacillati</taxon>
        <taxon>Actinomycetota</taxon>
        <taxon>Actinomycetes</taxon>
        <taxon>Kitasatosporales</taxon>
        <taxon>Streptomycetaceae</taxon>
        <taxon>Streptacidiphilus</taxon>
    </lineage>
</organism>
<dbReference type="RefSeq" id="WP_380548401.1">
    <property type="nucleotide sequence ID" value="NZ_JBHEZY010000001.1"/>
</dbReference>
<dbReference type="InterPro" id="IPR027417">
    <property type="entry name" value="P-loop_NTPase"/>
</dbReference>
<feature type="domain" description="ATPase AAA-type core" evidence="1">
    <location>
        <begin position="253"/>
        <end position="376"/>
    </location>
</feature>
<dbReference type="Gene3D" id="3.40.50.300">
    <property type="entry name" value="P-loop containing nucleotide triphosphate hydrolases"/>
    <property type="match status" value="1"/>
</dbReference>
<evidence type="ECO:0000259" key="1">
    <source>
        <dbReference type="Pfam" id="PF13304"/>
    </source>
</evidence>